<organism evidence="5 6">
    <name type="scientific">Tistrella mobilis (strain KA081020-065)</name>
    <dbReference type="NCBI Taxonomy" id="1110502"/>
    <lineage>
        <taxon>Bacteria</taxon>
        <taxon>Pseudomonadati</taxon>
        <taxon>Pseudomonadota</taxon>
        <taxon>Alphaproteobacteria</taxon>
        <taxon>Geminicoccales</taxon>
        <taxon>Geminicoccaceae</taxon>
        <taxon>Tistrella</taxon>
    </lineage>
</organism>
<gene>
    <name evidence="5" type="ordered locus">TMO_c0483</name>
</gene>
<dbReference type="CDD" id="cd02440">
    <property type="entry name" value="AdoMet_MTases"/>
    <property type="match status" value="1"/>
</dbReference>
<protein>
    <submittedName>
        <fullName evidence="5">Phosphoethanolamine N-methyltransferase</fullName>
    </submittedName>
</protein>
<dbReference type="EMBL" id="CP003239">
    <property type="protein sequence ID" value="AFK57093.1"/>
    <property type="molecule type" value="Genomic_DNA"/>
</dbReference>
<proteinExistence type="predicted"/>
<evidence type="ECO:0000256" key="1">
    <source>
        <dbReference type="ARBA" id="ARBA00005189"/>
    </source>
</evidence>
<dbReference type="Gene3D" id="3.40.50.150">
    <property type="entry name" value="Vaccinia Virus protein VP39"/>
    <property type="match status" value="1"/>
</dbReference>
<geneLocation type="plasmid" evidence="5 6">
    <name>pTM3</name>
</geneLocation>
<dbReference type="SUPFAM" id="SSF53335">
    <property type="entry name" value="S-adenosyl-L-methionine-dependent methyltransferases"/>
    <property type="match status" value="1"/>
</dbReference>
<keyword evidence="6" id="KW-1185">Reference proteome</keyword>
<dbReference type="GO" id="GO:0008168">
    <property type="term" value="F:methyltransferase activity"/>
    <property type="evidence" value="ECO:0007669"/>
    <property type="project" value="UniProtKB-KW"/>
</dbReference>
<comment type="pathway">
    <text evidence="4">Phospholipid metabolism.</text>
</comment>
<keyword evidence="5" id="KW-0614">Plasmid</keyword>
<dbReference type="Pfam" id="PF13489">
    <property type="entry name" value="Methyltransf_23"/>
    <property type="match status" value="1"/>
</dbReference>
<comment type="pathway">
    <text evidence="1">Lipid metabolism.</text>
</comment>
<evidence type="ECO:0000256" key="2">
    <source>
        <dbReference type="ARBA" id="ARBA00022603"/>
    </source>
</evidence>
<dbReference type="PANTHER" id="PTHR44307">
    <property type="entry name" value="PHOSPHOETHANOLAMINE METHYLTRANSFERASE"/>
    <property type="match status" value="1"/>
</dbReference>
<name>I3TWF5_TISMK</name>
<sequence>MARQSARRKPTRPGLRQRFLAWWRGRNQPVLALPAPTPALPILDLINRVDPDPPSDDQVIGKKGKGPLWTVDRITVAEHLWGEGFIQPGGPELVDELIRPLSLDNSMQVLDIGAGLGGVARAITRQTDAWVTAFEPDPLLAERGNEYSTKAGLGRKAPVQRFDAGESKLKQNIYDAVISREALFTMPDKPQLIRNLAGALKPQTGQMLFTDYMLPSSGYVIPDLRTWAAVEPVMPDPWSLDDALATMEALRLDVRIRDDISELVHRMIRRGWADFAKRLEGGNMTRGFRRALLKEIEMWAARATLIERGHLKVYRVYARRVGR</sequence>
<keyword evidence="2" id="KW-0489">Methyltransferase</keyword>
<dbReference type="PANTHER" id="PTHR44307:SF2">
    <property type="entry name" value="PHOSPHOETHANOLAMINE METHYLTRANSFERASE ISOFORM X1"/>
    <property type="match status" value="1"/>
</dbReference>
<evidence type="ECO:0000313" key="5">
    <source>
        <dbReference type="EMBL" id="AFK57093.1"/>
    </source>
</evidence>
<dbReference type="AlphaFoldDB" id="I3TWF5"/>
<dbReference type="Proteomes" id="UP000005258">
    <property type="component" value="Plasmid pTM3"/>
</dbReference>
<accession>I3TWF5</accession>
<reference evidence="5 6" key="1">
    <citation type="journal article" date="2012" name="J. Am. Chem. Soc.">
        <title>Bacterial biosynthesis and maturation of the didemnin anti-cancer agents.</title>
        <authorList>
            <person name="Xu Y."/>
            <person name="Kersten R.D."/>
            <person name="Nam S.J."/>
            <person name="Lu L."/>
            <person name="Al-Suwailem A.M."/>
            <person name="Zheng H."/>
            <person name="Fenical W."/>
            <person name="Dorrestein P.C."/>
            <person name="Moore B.S."/>
            <person name="Qian P.Y."/>
        </authorList>
    </citation>
    <scope>NUCLEOTIDE SEQUENCE [LARGE SCALE GENOMIC DNA]</scope>
    <source>
        <strain evidence="5 6">KA081020-065</strain>
    </source>
</reference>
<dbReference type="HOGENOM" id="CLU_068467_0_0_5"/>
<evidence type="ECO:0000256" key="3">
    <source>
        <dbReference type="ARBA" id="ARBA00022679"/>
    </source>
</evidence>
<dbReference type="RefSeq" id="WP_014748082.1">
    <property type="nucleotide sequence ID" value="NC_017958.1"/>
</dbReference>
<dbReference type="KEGG" id="tmo:TMO_c0483"/>
<dbReference type="InterPro" id="IPR029063">
    <property type="entry name" value="SAM-dependent_MTases_sf"/>
</dbReference>
<keyword evidence="3" id="KW-0808">Transferase</keyword>
<evidence type="ECO:0000313" key="6">
    <source>
        <dbReference type="Proteomes" id="UP000005258"/>
    </source>
</evidence>
<dbReference type="GO" id="GO:0032259">
    <property type="term" value="P:methylation"/>
    <property type="evidence" value="ECO:0007669"/>
    <property type="project" value="UniProtKB-KW"/>
</dbReference>
<evidence type="ECO:0000256" key="4">
    <source>
        <dbReference type="ARBA" id="ARBA00025707"/>
    </source>
</evidence>